<dbReference type="Proteomes" id="UP000000268">
    <property type="component" value="Chromosome"/>
</dbReference>
<dbReference type="RefSeq" id="WP_012164506.1">
    <property type="nucleotide sequence ID" value="NC_009925.1"/>
</dbReference>
<protein>
    <recommendedName>
        <fullName evidence="3">GTPase</fullName>
    </recommendedName>
</protein>
<dbReference type="KEGG" id="amr:AM1_4187"/>
<reference evidence="1 2" key="1">
    <citation type="journal article" date="2008" name="Proc. Natl. Acad. Sci. U.S.A.">
        <title>Niche adaptation and genome expansion in the chlorophyll d-producing cyanobacterium Acaryochloris marina.</title>
        <authorList>
            <person name="Swingley W.D."/>
            <person name="Chen M."/>
            <person name="Cheung P.C."/>
            <person name="Conrad A.L."/>
            <person name="Dejesa L.C."/>
            <person name="Hao J."/>
            <person name="Honchak B.M."/>
            <person name="Karbach L.E."/>
            <person name="Kurdoglu A."/>
            <person name="Lahiri S."/>
            <person name="Mastrian S.D."/>
            <person name="Miyashita H."/>
            <person name="Page L."/>
            <person name="Ramakrishna P."/>
            <person name="Satoh S."/>
            <person name="Sattley W.M."/>
            <person name="Shimada Y."/>
            <person name="Taylor H.L."/>
            <person name="Tomo T."/>
            <person name="Tsuchiya T."/>
            <person name="Wang Z.T."/>
            <person name="Raymond J."/>
            <person name="Mimuro M."/>
            <person name="Blankenship R.E."/>
            <person name="Touchman J.W."/>
        </authorList>
    </citation>
    <scope>NUCLEOTIDE SEQUENCE [LARGE SCALE GENOMIC DNA]</scope>
    <source>
        <strain evidence="2">MBIC 11017</strain>
    </source>
</reference>
<proteinExistence type="predicted"/>
<dbReference type="AlphaFoldDB" id="B0CBP9"/>
<dbReference type="HOGENOM" id="CLU_157878_0_0_3"/>
<dbReference type="OrthoDB" id="572467at2"/>
<name>B0CBP9_ACAM1</name>
<accession>B0CBP9</accession>
<organism evidence="1 2">
    <name type="scientific">Acaryochloris marina (strain MBIC 11017)</name>
    <dbReference type="NCBI Taxonomy" id="329726"/>
    <lineage>
        <taxon>Bacteria</taxon>
        <taxon>Bacillati</taxon>
        <taxon>Cyanobacteriota</taxon>
        <taxon>Cyanophyceae</taxon>
        <taxon>Acaryochloridales</taxon>
        <taxon>Acaryochloridaceae</taxon>
        <taxon>Acaryochloris</taxon>
    </lineage>
</organism>
<keyword evidence="2" id="KW-1185">Reference proteome</keyword>
<evidence type="ECO:0000313" key="2">
    <source>
        <dbReference type="Proteomes" id="UP000000268"/>
    </source>
</evidence>
<evidence type="ECO:0008006" key="3">
    <source>
        <dbReference type="Google" id="ProtNLM"/>
    </source>
</evidence>
<dbReference type="EMBL" id="CP000828">
    <property type="protein sequence ID" value="ABW29167.1"/>
    <property type="molecule type" value="Genomic_DNA"/>
</dbReference>
<gene>
    <name evidence="1" type="ordered locus">AM1_4187</name>
</gene>
<sequence length="126" mass="14306">MPNSPCNLVFVYNADASLNSLLQEAAHKLFAPESYECSLCELTYSLIRKKKGWVEFLDNLPCQHEFHLRNLFLRQYPQQTHDSFPCIYSKSASGDLTLLVEAEAIDQARSLEQLQTLVAEAVVDLL</sequence>
<evidence type="ECO:0000313" key="1">
    <source>
        <dbReference type="EMBL" id="ABW29167.1"/>
    </source>
</evidence>
<dbReference type="STRING" id="329726.AM1_4187"/>
<dbReference type="eggNOG" id="ENOG502ZRAT">
    <property type="taxonomic scope" value="Bacteria"/>
</dbReference>